<dbReference type="InterPro" id="IPR036582">
    <property type="entry name" value="Mao_N_sf"/>
</dbReference>
<sequence>MLIRKLLKLSLLLLLLFGVSISFHYQGHVSAESAGTNRIITLTIDNPQADIDGQKTLMPAAPILMKDTSMVPFRFLGELLGAEVGWENSTQTVTLKGTGQTVTLSVGQREASVNGVSTILDQPAAIVNDTTLVPLRFIAESLNRNVAYDNASKVITIVPKEETKPVPPVPEKEAPKKKLEHPTVDNLSLKIGKSYSKICINYLECKSAKTRFVSSFVTDSNDNIYMIDYDAKRQIKYEYLISMYNQKTGDNRKLEQVLNVNEKFDIEYLDKKNQLQSLSYRDLAPEKIFYDEKRDKLYMMASVEKKDIKIVIYEILPEVKLITYNADETLFDEENDIMTTLDGVNLIFSNTFFGSIYSVEAGKERSLKAVIAAEKKPKLVSLIKDNKIYLMDYINKTIHMMREDGRLIEVAKVKMEKIGAAASKGEFFYAADKNGFYKIDVTGKVEDYVKLSELRYNSGLYEPKTKTYDQLVPGNMNFEDLPYSPLIQRGPGGEVVVGTLEMDFFDDTIPVDFAVDSQGNIIIHDNVHKLLRRINVYGYEQ</sequence>
<evidence type="ECO:0000313" key="4">
    <source>
        <dbReference type="Proteomes" id="UP000288943"/>
    </source>
</evidence>
<protein>
    <submittedName>
        <fullName evidence="2 3">Copper amine oxidase</fullName>
    </submittedName>
</protein>
<name>A0A410WRB5_9BACL</name>
<reference evidence="3 4" key="1">
    <citation type="submission" date="2018-01" db="EMBL/GenBank/DDBJ databases">
        <title>The whole genome sequencing and assembly of Paenibacillus chitinolyticus KCCM 41400 strain.</title>
        <authorList>
            <person name="Kim J.-Y."/>
            <person name="Park M.-K."/>
            <person name="Lee Y.-J."/>
            <person name="Yi H."/>
            <person name="Bahn Y.-S."/>
            <person name="Kim J.F."/>
            <person name="Lee D.-W."/>
        </authorList>
    </citation>
    <scope>NUCLEOTIDE SEQUENCE [LARGE SCALE GENOMIC DNA]</scope>
    <source>
        <strain evidence="3 4">KCCM 41400</strain>
    </source>
</reference>
<dbReference type="AlphaFoldDB" id="A0A410WRB5"/>
<evidence type="ECO:0000313" key="2">
    <source>
        <dbReference type="EMBL" id="MCY9594633.1"/>
    </source>
</evidence>
<dbReference type="OrthoDB" id="2511067at2"/>
<dbReference type="Gene3D" id="3.30.457.10">
    <property type="entry name" value="Copper amine oxidase-like, N-terminal domain"/>
    <property type="match status" value="1"/>
</dbReference>
<dbReference type="GeneID" id="95373961"/>
<dbReference type="Pfam" id="PF07833">
    <property type="entry name" value="Cu_amine_oxidN1"/>
    <property type="match status" value="1"/>
</dbReference>
<dbReference type="Proteomes" id="UP000288943">
    <property type="component" value="Chromosome"/>
</dbReference>
<dbReference type="EMBL" id="CP026520">
    <property type="protein sequence ID" value="QAV16872.1"/>
    <property type="molecule type" value="Genomic_DNA"/>
</dbReference>
<proteinExistence type="predicted"/>
<gene>
    <name evidence="2" type="ORF">M5X16_02460</name>
    <name evidence="3" type="ORF">PC41400_03895</name>
</gene>
<dbReference type="RefSeq" id="WP_042232172.1">
    <property type="nucleotide sequence ID" value="NZ_CP026520.1"/>
</dbReference>
<dbReference type="SUPFAM" id="SSF63829">
    <property type="entry name" value="Calcium-dependent phosphotriesterase"/>
    <property type="match status" value="1"/>
</dbReference>
<evidence type="ECO:0000313" key="3">
    <source>
        <dbReference type="EMBL" id="QAV16872.1"/>
    </source>
</evidence>
<dbReference type="KEGG" id="pchi:PC41400_03895"/>
<evidence type="ECO:0000259" key="1">
    <source>
        <dbReference type="Pfam" id="PF07833"/>
    </source>
</evidence>
<keyword evidence="5" id="KW-1185">Reference proteome</keyword>
<dbReference type="InterPro" id="IPR012854">
    <property type="entry name" value="Cu_amine_oxidase-like_N"/>
</dbReference>
<dbReference type="Proteomes" id="UP001527202">
    <property type="component" value="Unassembled WGS sequence"/>
</dbReference>
<accession>A0A410WRB5</accession>
<reference evidence="2 5" key="2">
    <citation type="submission" date="2022-05" db="EMBL/GenBank/DDBJ databases">
        <title>Genome Sequencing of Bee-Associated Microbes.</title>
        <authorList>
            <person name="Dunlap C."/>
        </authorList>
    </citation>
    <scope>NUCLEOTIDE SEQUENCE [LARGE SCALE GENOMIC DNA]</scope>
    <source>
        <strain evidence="2 5">NRRL B-23120</strain>
    </source>
</reference>
<feature type="domain" description="Copper amine oxidase-like N-terminal" evidence="1">
    <location>
        <begin position="51"/>
        <end position="157"/>
    </location>
</feature>
<dbReference type="SUPFAM" id="SSF55383">
    <property type="entry name" value="Copper amine oxidase, domain N"/>
    <property type="match status" value="1"/>
</dbReference>
<organism evidence="3 4">
    <name type="scientific">Paenibacillus chitinolyticus</name>
    <dbReference type="NCBI Taxonomy" id="79263"/>
    <lineage>
        <taxon>Bacteria</taxon>
        <taxon>Bacillati</taxon>
        <taxon>Bacillota</taxon>
        <taxon>Bacilli</taxon>
        <taxon>Bacillales</taxon>
        <taxon>Paenibacillaceae</taxon>
        <taxon>Paenibacillus</taxon>
    </lineage>
</organism>
<dbReference type="EMBL" id="JAMDMJ010000002">
    <property type="protein sequence ID" value="MCY9594633.1"/>
    <property type="molecule type" value="Genomic_DNA"/>
</dbReference>
<evidence type="ECO:0000313" key="5">
    <source>
        <dbReference type="Proteomes" id="UP001527202"/>
    </source>
</evidence>